<dbReference type="PROSITE" id="PS51724">
    <property type="entry name" value="SPOR"/>
    <property type="match status" value="1"/>
</dbReference>
<feature type="compositionally biased region" description="Polar residues" evidence="1">
    <location>
        <begin position="118"/>
        <end position="133"/>
    </location>
</feature>
<evidence type="ECO:0000256" key="1">
    <source>
        <dbReference type="SAM" id="MobiDB-lite"/>
    </source>
</evidence>
<dbReference type="Pfam" id="PF05036">
    <property type="entry name" value="SPOR"/>
    <property type="match status" value="1"/>
</dbReference>
<gene>
    <name evidence="4" type="ORF">MMIC_P0252</name>
</gene>
<feature type="domain" description="SPOR" evidence="3">
    <location>
        <begin position="516"/>
        <end position="595"/>
    </location>
</feature>
<protein>
    <submittedName>
        <fullName evidence="4">Sporulation related domain protein</fullName>
    </submittedName>
</protein>
<reference evidence="4 5" key="1">
    <citation type="journal article" date="2017" name="Arch. Microbiol.">
        <title>Mariprofundus micogutta sp. nov., a novel iron-oxidizing zetaproteobacterium isolated from a deep-sea hydrothermal field at the Bayonnaise knoll of the Izu-Ogasawara arc, and a description of Mariprofundales ord. nov. and Zetaproteobacteria classis nov.</title>
        <authorList>
            <person name="Makita H."/>
            <person name="Tanaka E."/>
            <person name="Mitsunobu S."/>
            <person name="Miyazaki M."/>
            <person name="Nunoura T."/>
            <person name="Uematsu K."/>
            <person name="Takaki Y."/>
            <person name="Nishi S."/>
            <person name="Shimamura S."/>
            <person name="Takai K."/>
        </authorList>
    </citation>
    <scope>NUCLEOTIDE SEQUENCE [LARGE SCALE GENOMIC DNA]</scope>
    <source>
        <strain evidence="4 5">ET2</strain>
    </source>
</reference>
<dbReference type="InterPro" id="IPR036680">
    <property type="entry name" value="SPOR-like_sf"/>
</dbReference>
<dbReference type="OrthoDB" id="5294388at2"/>
<dbReference type="InterPro" id="IPR007730">
    <property type="entry name" value="SPOR-like_dom"/>
</dbReference>
<feature type="compositionally biased region" description="Basic and acidic residues" evidence="1">
    <location>
        <begin position="1"/>
        <end position="18"/>
    </location>
</feature>
<dbReference type="Gene3D" id="3.30.70.1070">
    <property type="entry name" value="Sporulation related repeat"/>
    <property type="match status" value="1"/>
</dbReference>
<dbReference type="AlphaFoldDB" id="A0A1L8CK66"/>
<evidence type="ECO:0000259" key="3">
    <source>
        <dbReference type="PROSITE" id="PS51724"/>
    </source>
</evidence>
<keyword evidence="5" id="KW-1185">Reference proteome</keyword>
<dbReference type="Proteomes" id="UP000231632">
    <property type="component" value="Unassembled WGS sequence"/>
</dbReference>
<keyword evidence="2" id="KW-1133">Transmembrane helix</keyword>
<feature type="region of interest" description="Disordered" evidence="1">
    <location>
        <begin position="318"/>
        <end position="350"/>
    </location>
</feature>
<feature type="compositionally biased region" description="Basic and acidic residues" evidence="1">
    <location>
        <begin position="262"/>
        <end position="273"/>
    </location>
</feature>
<feature type="compositionally biased region" description="Acidic residues" evidence="1">
    <location>
        <begin position="167"/>
        <end position="185"/>
    </location>
</feature>
<proteinExistence type="predicted"/>
<evidence type="ECO:0000313" key="5">
    <source>
        <dbReference type="Proteomes" id="UP000231632"/>
    </source>
</evidence>
<dbReference type="STRING" id="1921010.MMIC_P0252"/>
<feature type="compositionally biased region" description="Acidic residues" evidence="1">
    <location>
        <begin position="19"/>
        <end position="41"/>
    </location>
</feature>
<feature type="region of interest" description="Disordered" evidence="1">
    <location>
        <begin position="467"/>
        <end position="498"/>
    </location>
</feature>
<feature type="compositionally biased region" description="Acidic residues" evidence="1">
    <location>
        <begin position="59"/>
        <end position="117"/>
    </location>
</feature>
<feature type="compositionally biased region" description="Polar residues" evidence="1">
    <location>
        <begin position="291"/>
        <end position="303"/>
    </location>
</feature>
<accession>A0A1L8CK66</accession>
<feature type="compositionally biased region" description="Acidic residues" evidence="1">
    <location>
        <begin position="209"/>
        <end position="222"/>
    </location>
</feature>
<feature type="transmembrane region" description="Helical" evidence="2">
    <location>
        <begin position="366"/>
        <end position="386"/>
    </location>
</feature>
<feature type="region of interest" description="Disordered" evidence="1">
    <location>
        <begin position="1"/>
        <end position="306"/>
    </location>
</feature>
<feature type="compositionally biased region" description="Low complexity" evidence="1">
    <location>
        <begin position="223"/>
        <end position="233"/>
    </location>
</feature>
<organism evidence="4 5">
    <name type="scientific">Mariprofundus micogutta</name>
    <dbReference type="NCBI Taxonomy" id="1921010"/>
    <lineage>
        <taxon>Bacteria</taxon>
        <taxon>Pseudomonadati</taxon>
        <taxon>Pseudomonadota</taxon>
        <taxon>Candidatius Mariprofundia</taxon>
        <taxon>Mariprofundales</taxon>
        <taxon>Mariprofundaceae</taxon>
        <taxon>Mariprofundus</taxon>
    </lineage>
</organism>
<keyword evidence="2" id="KW-0472">Membrane</keyword>
<name>A0A1L8CK66_9PROT</name>
<dbReference type="RefSeq" id="WP_072658522.1">
    <property type="nucleotide sequence ID" value="NZ_BDFD01000002.1"/>
</dbReference>
<evidence type="ECO:0000313" key="4">
    <source>
        <dbReference type="EMBL" id="GAV19318.1"/>
    </source>
</evidence>
<dbReference type="GO" id="GO:0042834">
    <property type="term" value="F:peptidoglycan binding"/>
    <property type="evidence" value="ECO:0007669"/>
    <property type="project" value="InterPro"/>
</dbReference>
<comment type="caution">
    <text evidence="4">The sequence shown here is derived from an EMBL/GenBank/DDBJ whole genome shotgun (WGS) entry which is preliminary data.</text>
</comment>
<dbReference type="SUPFAM" id="SSF110997">
    <property type="entry name" value="Sporulation related repeat"/>
    <property type="match status" value="1"/>
</dbReference>
<feature type="compositionally biased region" description="Polar residues" evidence="1">
    <location>
        <begin position="145"/>
        <end position="158"/>
    </location>
</feature>
<evidence type="ECO:0000256" key="2">
    <source>
        <dbReference type="SAM" id="Phobius"/>
    </source>
</evidence>
<feature type="compositionally biased region" description="Polar residues" evidence="1">
    <location>
        <begin position="479"/>
        <end position="495"/>
    </location>
</feature>
<feature type="compositionally biased region" description="Polar residues" evidence="1">
    <location>
        <begin position="327"/>
        <end position="336"/>
    </location>
</feature>
<sequence length="598" mass="65023">MSGQNNDKEINAADHQNDELDEILSMDNLDDLEMPLDDLDESDVRNSDSELPDPLDNTPVEDEADDFDTLDELTLDDFIDESDDPEIDTETPLDVTETDSDEQESAVEADTANEEIEQTASENVSESEQTSGEPAQAVGIEDDSASASQSTGLEADTTSESDHSTEQTDEATAAEETAEISEQGDPENRVPHQPADEIAENISDTSTEQPDDALASEDDTSDSSENIENNDNTPEQQTESSSDHELQHEEDDENALSALFGDRPKEETSHIIIEEPESQAPRPEASAVRDNPTSEPAQNSATDANELEQDIEDLLNSSRDVDDKTDNPANNVQQKEPNIPNKPQPAEAKGGTANKFGLDLNLANSITMSLGLIAVLVAALAVWFGLDASQQTEQLKAGPLKLQKQISQMQEQMDVMQQQIDGLIKVVANKTTENWQKSDTVEAAPLAAKPAPRNPVQSARPIPLENAGAAHAPGKVSADISTSPSAKAVSPQQKNVPVRKAAPAKAKLSSPFEVAAGSVKGWSVNIVSMRSVPAAEAEVRRLRAKDIKAEFVRVRAKGKNWYRVRISGFESEREAVSYKKFLNEIHAIDSWHYPNNKQ</sequence>
<keyword evidence="2" id="KW-0812">Transmembrane</keyword>
<dbReference type="EMBL" id="BDFD01000002">
    <property type="protein sequence ID" value="GAV19318.1"/>
    <property type="molecule type" value="Genomic_DNA"/>
</dbReference>